<keyword evidence="2 11" id="KW-1003">Cell membrane</keyword>
<dbReference type="HAMAP" id="MF_00276">
    <property type="entry name" value="KdpC"/>
    <property type="match status" value="1"/>
</dbReference>
<evidence type="ECO:0000256" key="3">
    <source>
        <dbReference type="ARBA" id="ARBA00022538"/>
    </source>
</evidence>
<keyword evidence="4 11" id="KW-0812">Transmembrane</keyword>
<evidence type="ECO:0000313" key="13">
    <source>
        <dbReference type="Proteomes" id="UP000612362"/>
    </source>
</evidence>
<keyword evidence="10 11" id="KW-0472">Membrane</keyword>
<protein>
    <recommendedName>
        <fullName evidence="11">Potassium-transporting ATPase KdpC subunit</fullName>
    </recommendedName>
    <alternativeName>
        <fullName evidence="11">ATP phosphohydrolase [potassium-transporting] C chain</fullName>
    </alternativeName>
    <alternativeName>
        <fullName evidence="11">Potassium-binding and translocating subunit C</fullName>
    </alternativeName>
    <alternativeName>
        <fullName evidence="11">Potassium-translocating ATPase C chain</fullName>
    </alternativeName>
</protein>
<keyword evidence="6 11" id="KW-0067">ATP-binding</keyword>
<sequence length="272" mass="29729">MRQNQEKADVPAQEHAIAPLMPWYHCFSQEGREIIHTSWGALKLFCLLLLVCGILFPALVYVIGQTLFPDQANGSLIYNQQQQVIGSRLIGQQFTRPEYFHGRPSAVGYNAASSSGSNIGPTNPQLIEGNGSIVTLQPGAPVPPNAIPIADKAHTYYLPGTYNGVKAYAEQFRKENNLSPTILLPADIVTASGSGLDPHISVEAARLQINRILTVRHALGGKNTVLSVEELRALIQKHTDERDLGLFGEPRVNVLELNVDLDARYGSSQAKR</sequence>
<keyword evidence="9 11" id="KW-0406">Ion transport</keyword>
<dbReference type="GO" id="GO:0008556">
    <property type="term" value="F:P-type potassium transmembrane transporter activity"/>
    <property type="evidence" value="ECO:0007669"/>
    <property type="project" value="InterPro"/>
</dbReference>
<feature type="transmembrane region" description="Helical" evidence="11">
    <location>
        <begin position="41"/>
        <end position="63"/>
    </location>
</feature>
<dbReference type="Proteomes" id="UP000612362">
    <property type="component" value="Unassembled WGS sequence"/>
</dbReference>
<proteinExistence type="inferred from homology"/>
<name>A0A8J3IA30_9CHLR</name>
<keyword evidence="8 11" id="KW-1133">Transmembrane helix</keyword>
<evidence type="ECO:0000256" key="8">
    <source>
        <dbReference type="ARBA" id="ARBA00022989"/>
    </source>
</evidence>
<comment type="function">
    <text evidence="11">Part of the high-affinity ATP-driven potassium transport (or Kdp) system, which catalyzes the hydrolysis of ATP coupled with the electrogenic transport of potassium into the cytoplasm. This subunit acts as a catalytic chaperone that increases the ATP-binding affinity of the ATP-hydrolyzing subunit KdpB by the formation of a transient KdpB/KdpC/ATP ternary complex.</text>
</comment>
<gene>
    <name evidence="12" type="primary">kdpC_2</name>
    <name evidence="11" type="synonym">kdpC</name>
    <name evidence="12" type="ORF">KSX_69500</name>
</gene>
<evidence type="ECO:0000256" key="5">
    <source>
        <dbReference type="ARBA" id="ARBA00022741"/>
    </source>
</evidence>
<dbReference type="PANTHER" id="PTHR30042">
    <property type="entry name" value="POTASSIUM-TRANSPORTING ATPASE C CHAIN"/>
    <property type="match status" value="1"/>
</dbReference>
<keyword evidence="3 11" id="KW-0633">Potassium transport</keyword>
<keyword evidence="13" id="KW-1185">Reference proteome</keyword>
<keyword evidence="5 11" id="KW-0547">Nucleotide-binding</keyword>
<comment type="similarity">
    <text evidence="11">Belongs to the KdpC family.</text>
</comment>
<comment type="subcellular location">
    <subcellularLocation>
        <location evidence="11">Cell membrane</location>
        <topology evidence="11">Single-pass membrane protein</topology>
    </subcellularLocation>
</comment>
<evidence type="ECO:0000256" key="4">
    <source>
        <dbReference type="ARBA" id="ARBA00022692"/>
    </source>
</evidence>
<organism evidence="12 13">
    <name type="scientific">Ktedonospora formicarum</name>
    <dbReference type="NCBI Taxonomy" id="2778364"/>
    <lineage>
        <taxon>Bacteria</taxon>
        <taxon>Bacillati</taxon>
        <taxon>Chloroflexota</taxon>
        <taxon>Ktedonobacteria</taxon>
        <taxon>Ktedonobacterales</taxon>
        <taxon>Ktedonobacteraceae</taxon>
        <taxon>Ktedonospora</taxon>
    </lineage>
</organism>
<evidence type="ECO:0000256" key="10">
    <source>
        <dbReference type="ARBA" id="ARBA00023136"/>
    </source>
</evidence>
<keyword evidence="7 11" id="KW-0630">Potassium</keyword>
<dbReference type="EMBL" id="BNJF01000004">
    <property type="protein sequence ID" value="GHO48787.1"/>
    <property type="molecule type" value="Genomic_DNA"/>
</dbReference>
<evidence type="ECO:0000256" key="11">
    <source>
        <dbReference type="HAMAP-Rule" id="MF_00276"/>
    </source>
</evidence>
<evidence type="ECO:0000256" key="2">
    <source>
        <dbReference type="ARBA" id="ARBA00022475"/>
    </source>
</evidence>
<evidence type="ECO:0000256" key="1">
    <source>
        <dbReference type="ARBA" id="ARBA00022448"/>
    </source>
</evidence>
<dbReference type="GO" id="GO:0005886">
    <property type="term" value="C:plasma membrane"/>
    <property type="evidence" value="ECO:0007669"/>
    <property type="project" value="UniProtKB-SubCell"/>
</dbReference>
<dbReference type="RefSeq" id="WP_236031736.1">
    <property type="nucleotide sequence ID" value="NZ_BNJF01000004.1"/>
</dbReference>
<dbReference type="AlphaFoldDB" id="A0A8J3IA30"/>
<evidence type="ECO:0000256" key="9">
    <source>
        <dbReference type="ARBA" id="ARBA00023065"/>
    </source>
</evidence>
<dbReference type="InterPro" id="IPR003820">
    <property type="entry name" value="KdpC"/>
</dbReference>
<reference evidence="12" key="1">
    <citation type="submission" date="2020-10" db="EMBL/GenBank/DDBJ databases">
        <title>Taxonomic study of unclassified bacteria belonging to the class Ktedonobacteria.</title>
        <authorList>
            <person name="Yabe S."/>
            <person name="Wang C.M."/>
            <person name="Zheng Y."/>
            <person name="Sakai Y."/>
            <person name="Cavaletti L."/>
            <person name="Monciardini P."/>
            <person name="Donadio S."/>
        </authorList>
    </citation>
    <scope>NUCLEOTIDE SEQUENCE</scope>
    <source>
        <strain evidence="12">SOSP1-1</strain>
    </source>
</reference>
<evidence type="ECO:0000313" key="12">
    <source>
        <dbReference type="EMBL" id="GHO48787.1"/>
    </source>
</evidence>
<keyword evidence="1 11" id="KW-0813">Transport</keyword>
<dbReference type="GO" id="GO:0005524">
    <property type="term" value="F:ATP binding"/>
    <property type="evidence" value="ECO:0007669"/>
    <property type="project" value="UniProtKB-UniRule"/>
</dbReference>
<evidence type="ECO:0000256" key="6">
    <source>
        <dbReference type="ARBA" id="ARBA00022840"/>
    </source>
</evidence>
<evidence type="ECO:0000256" key="7">
    <source>
        <dbReference type="ARBA" id="ARBA00022958"/>
    </source>
</evidence>
<dbReference type="Pfam" id="PF02669">
    <property type="entry name" value="KdpC"/>
    <property type="match status" value="2"/>
</dbReference>
<accession>A0A8J3IA30</accession>
<dbReference type="PANTHER" id="PTHR30042:SF2">
    <property type="entry name" value="POTASSIUM-TRANSPORTING ATPASE KDPC SUBUNIT"/>
    <property type="match status" value="1"/>
</dbReference>
<comment type="subunit">
    <text evidence="11">The system is composed of three essential subunits: KdpA, KdpB and KdpC.</text>
</comment>
<comment type="caution">
    <text evidence="12">The sequence shown here is derived from an EMBL/GenBank/DDBJ whole genome shotgun (WGS) entry which is preliminary data.</text>
</comment>